<name>A0A1E8CMD2_9GAMM</name>
<dbReference type="AlphaFoldDB" id="A0A1E8CMD2"/>
<sequence>MPLPQEYQRASDQFYSFLTELRDLSNFGSSHQTYTMVQGVFQVFRKRLQVRDAIKFADALPAILRAIFVSDWDTEQPIEPFCDLFEMNAEVKQLRAEHNFSTDTAIQDVGNVLKKYVDEEKFTSVVRDLPIEAQQFWQWDK</sequence>
<accession>A0A1E8CMD2</accession>
<dbReference type="Gene3D" id="1.10.490.110">
    <property type="entry name" value="Uncharacterized conserved protein DUF2267"/>
    <property type="match status" value="1"/>
</dbReference>
<reference evidence="2" key="1">
    <citation type="submission" date="2016-07" db="EMBL/GenBank/DDBJ databases">
        <authorList>
            <person name="Florea S."/>
            <person name="Webb J.S."/>
            <person name="Jaromczyk J."/>
            <person name="Schardl C.L."/>
        </authorList>
    </citation>
    <scope>NUCLEOTIDE SEQUENCE [LARGE SCALE GENOMIC DNA]</scope>
    <source>
        <strain evidence="2">KCTC 42131</strain>
    </source>
</reference>
<proteinExistence type="predicted"/>
<dbReference type="InterPro" id="IPR038282">
    <property type="entry name" value="DUF2267_sf"/>
</dbReference>
<dbReference type="EMBL" id="MASR01000001">
    <property type="protein sequence ID" value="OFE13442.1"/>
    <property type="molecule type" value="Genomic_DNA"/>
</dbReference>
<evidence type="ECO:0000313" key="2">
    <source>
        <dbReference type="Proteomes" id="UP000175669"/>
    </source>
</evidence>
<organism evidence="1 2">
    <name type="scientific">Pseudohongiella acticola</name>
    <dbReference type="NCBI Taxonomy" id="1524254"/>
    <lineage>
        <taxon>Bacteria</taxon>
        <taxon>Pseudomonadati</taxon>
        <taxon>Pseudomonadota</taxon>
        <taxon>Gammaproteobacteria</taxon>
        <taxon>Pseudomonadales</taxon>
        <taxon>Pseudohongiellaceae</taxon>
        <taxon>Pseudohongiella</taxon>
    </lineage>
</organism>
<comment type="caution">
    <text evidence="1">The sequence shown here is derived from an EMBL/GenBank/DDBJ whole genome shotgun (WGS) entry which is preliminary data.</text>
</comment>
<dbReference type="STRING" id="1524254.PHACT_10075"/>
<dbReference type="Proteomes" id="UP000175669">
    <property type="component" value="Unassembled WGS sequence"/>
</dbReference>
<keyword evidence="2" id="KW-1185">Reference proteome</keyword>
<evidence type="ECO:0008006" key="3">
    <source>
        <dbReference type="Google" id="ProtNLM"/>
    </source>
</evidence>
<protein>
    <recommendedName>
        <fullName evidence="3">DUF2267 domain-containing protein</fullName>
    </recommendedName>
</protein>
<dbReference type="OrthoDB" id="20942at2"/>
<dbReference type="InterPro" id="IPR018727">
    <property type="entry name" value="DUF2267"/>
</dbReference>
<evidence type="ECO:0000313" key="1">
    <source>
        <dbReference type="EMBL" id="OFE13442.1"/>
    </source>
</evidence>
<dbReference type="RefSeq" id="WP_070117618.1">
    <property type="nucleotide sequence ID" value="NZ_MASR01000001.1"/>
</dbReference>
<dbReference type="Pfam" id="PF10025">
    <property type="entry name" value="DUF2267"/>
    <property type="match status" value="1"/>
</dbReference>
<gene>
    <name evidence="1" type="ORF">PHACT_10075</name>
</gene>